<evidence type="ECO:0000256" key="5">
    <source>
        <dbReference type="ARBA" id="ARBA00023008"/>
    </source>
</evidence>
<protein>
    <submittedName>
        <fullName evidence="10">Multicopper oxidase-domain-containing protein</fullName>
    </submittedName>
</protein>
<dbReference type="GO" id="GO:0016491">
    <property type="term" value="F:oxidoreductase activity"/>
    <property type="evidence" value="ECO:0007669"/>
    <property type="project" value="UniProtKB-KW"/>
</dbReference>
<gene>
    <name evidence="10" type="ORF">B0T26DRAFT_35946</name>
</gene>
<evidence type="ECO:0000259" key="7">
    <source>
        <dbReference type="Pfam" id="PF00394"/>
    </source>
</evidence>
<dbReference type="PANTHER" id="PTHR11709:SF145">
    <property type="entry name" value="LCC1"/>
    <property type="match status" value="1"/>
</dbReference>
<dbReference type="GeneID" id="85317865"/>
<keyword evidence="5" id="KW-0186">Copper</keyword>
<evidence type="ECO:0000313" key="10">
    <source>
        <dbReference type="EMBL" id="KAK0733755.1"/>
    </source>
</evidence>
<comment type="caution">
    <text evidence="10">The sequence shown here is derived from an EMBL/GenBank/DDBJ whole genome shotgun (WGS) entry which is preliminary data.</text>
</comment>
<dbReference type="PANTHER" id="PTHR11709">
    <property type="entry name" value="MULTI-COPPER OXIDASE"/>
    <property type="match status" value="1"/>
</dbReference>
<dbReference type="EMBL" id="JAUIRO010000001">
    <property type="protein sequence ID" value="KAK0733755.1"/>
    <property type="molecule type" value="Genomic_DNA"/>
</dbReference>
<evidence type="ECO:0000259" key="9">
    <source>
        <dbReference type="Pfam" id="PF07732"/>
    </source>
</evidence>
<comment type="similarity">
    <text evidence="1">Belongs to the multicopper oxidase family.</text>
</comment>
<feature type="domain" description="Plastocyanin-like" evidence="8">
    <location>
        <begin position="440"/>
        <end position="557"/>
    </location>
</feature>
<evidence type="ECO:0000256" key="3">
    <source>
        <dbReference type="ARBA" id="ARBA00022737"/>
    </source>
</evidence>
<dbReference type="Pfam" id="PF07732">
    <property type="entry name" value="Cu-oxidase_3"/>
    <property type="match status" value="1"/>
</dbReference>
<dbReference type="FunFam" id="2.60.40.420:FF:000038">
    <property type="entry name" value="Extracellular dihydrogeodin oxidase/laccase"/>
    <property type="match status" value="1"/>
</dbReference>
<evidence type="ECO:0000313" key="11">
    <source>
        <dbReference type="Proteomes" id="UP001172101"/>
    </source>
</evidence>
<feature type="domain" description="Plastocyanin-like" evidence="7">
    <location>
        <begin position="210"/>
        <end position="367"/>
    </location>
</feature>
<organism evidence="10 11">
    <name type="scientific">Lasiosphaeria miniovina</name>
    <dbReference type="NCBI Taxonomy" id="1954250"/>
    <lineage>
        <taxon>Eukaryota</taxon>
        <taxon>Fungi</taxon>
        <taxon>Dikarya</taxon>
        <taxon>Ascomycota</taxon>
        <taxon>Pezizomycotina</taxon>
        <taxon>Sordariomycetes</taxon>
        <taxon>Sordariomycetidae</taxon>
        <taxon>Sordariales</taxon>
        <taxon>Lasiosphaeriaceae</taxon>
        <taxon>Lasiosphaeria</taxon>
    </lineage>
</organism>
<evidence type="ECO:0000256" key="6">
    <source>
        <dbReference type="ARBA" id="ARBA00023180"/>
    </source>
</evidence>
<evidence type="ECO:0000256" key="4">
    <source>
        <dbReference type="ARBA" id="ARBA00023002"/>
    </source>
</evidence>
<evidence type="ECO:0000256" key="2">
    <source>
        <dbReference type="ARBA" id="ARBA00022723"/>
    </source>
</evidence>
<proteinExistence type="inferred from homology"/>
<dbReference type="InterPro" id="IPR011707">
    <property type="entry name" value="Cu-oxidase-like_N"/>
</dbReference>
<dbReference type="CDD" id="cd13854">
    <property type="entry name" value="CuRO_1_MaLCC_like"/>
    <property type="match status" value="1"/>
</dbReference>
<reference evidence="10" key="1">
    <citation type="submission" date="2023-06" db="EMBL/GenBank/DDBJ databases">
        <title>Genome-scale phylogeny and comparative genomics of the fungal order Sordariales.</title>
        <authorList>
            <consortium name="Lawrence Berkeley National Laboratory"/>
            <person name="Hensen N."/>
            <person name="Bonometti L."/>
            <person name="Westerberg I."/>
            <person name="Brannstrom I.O."/>
            <person name="Guillou S."/>
            <person name="Cros-Aarteil S."/>
            <person name="Calhoun S."/>
            <person name="Haridas S."/>
            <person name="Kuo A."/>
            <person name="Mondo S."/>
            <person name="Pangilinan J."/>
            <person name="Riley R."/>
            <person name="LaButti K."/>
            <person name="Andreopoulos B."/>
            <person name="Lipzen A."/>
            <person name="Chen C."/>
            <person name="Yanf M."/>
            <person name="Daum C."/>
            <person name="Ng V."/>
            <person name="Clum A."/>
            <person name="Steindorff A."/>
            <person name="Ohm R."/>
            <person name="Martin F."/>
            <person name="Silar P."/>
            <person name="Natvig D."/>
            <person name="Lalanne C."/>
            <person name="Gautier V."/>
            <person name="Ament-velasquez S.L."/>
            <person name="Kruys A."/>
            <person name="Hutchinson M.I."/>
            <person name="Powell A.J."/>
            <person name="Barry K."/>
            <person name="Miller A.N."/>
            <person name="Grigoriev I.V."/>
            <person name="Debuchy R."/>
            <person name="Gladieux P."/>
            <person name="Thoren M.H."/>
            <person name="Johannesson H."/>
        </authorList>
    </citation>
    <scope>NUCLEOTIDE SEQUENCE</scope>
    <source>
        <strain evidence="10">SMH2392-1A</strain>
    </source>
</reference>
<keyword evidence="11" id="KW-1185">Reference proteome</keyword>
<dbReference type="Pfam" id="PF00394">
    <property type="entry name" value="Cu-oxidase"/>
    <property type="match status" value="1"/>
</dbReference>
<evidence type="ECO:0000256" key="1">
    <source>
        <dbReference type="ARBA" id="ARBA00010609"/>
    </source>
</evidence>
<keyword evidence="4" id="KW-0560">Oxidoreductase</keyword>
<dbReference type="GO" id="GO:0005507">
    <property type="term" value="F:copper ion binding"/>
    <property type="evidence" value="ECO:0007669"/>
    <property type="project" value="InterPro"/>
</dbReference>
<name>A0AA40BGD4_9PEZI</name>
<keyword evidence="3" id="KW-0677">Repeat</keyword>
<sequence>MGLLNDLVAEAASVLSSVTETLGQQKTNGASLLGTLVFPFLPFFLTNNPLPSGFPWGGLNDWNSNPYVEYPRTGVIRSYDFTVSRGFIAPDGYQRPVLLVNGAYPGPLIEANWGDKIVVTVHNNITGPEEGTAIHWHGFLQQGTPWEDGAPGISQCPIAPRKSFTYEFTASLFGSTWYHGHYSAQYSSGVVGPIVIHGPTRAKYDVDIGPIMLSDWYHKDYLALIKQMLSPNADPRVFSDNNLINGKMNFDCSTVAAGDWTPCISNAGISKFNFRTGKTHRLRLINSGADGVQRFSIDEHVLTVIAEDLTPVQPYNTTVVTLGVGQRTDVLVTANAGNPMSGFWMRSNLTSCTPARQPHAVAAVYYDHADTSKAPTSKAWNVSDPGTCANDDLSVTQPLYPMPLPNPTFTQTMAIDTFKNASNITLWRFNGVSMRADFNEPPLLLANQGRFDFPPERNVLNLYANSSIRIIVKNNSPAAHPIHLHGHNFYILHQGPGEWDGTIVRPSNPQRRDVQQVRAFGHLVIQFDANPGVWAFHCHIAWHASGGFLSSLIVQPSKVQQMRVPETVRQTCRDWSLWTSQNVVDQIDSGT</sequence>
<dbReference type="SUPFAM" id="SSF49503">
    <property type="entry name" value="Cupredoxins"/>
    <property type="match status" value="3"/>
</dbReference>
<dbReference type="Gene3D" id="2.60.40.420">
    <property type="entry name" value="Cupredoxins - blue copper proteins"/>
    <property type="match status" value="3"/>
</dbReference>
<dbReference type="RefSeq" id="XP_060302632.1">
    <property type="nucleotide sequence ID" value="XM_060434595.1"/>
</dbReference>
<dbReference type="Pfam" id="PF07731">
    <property type="entry name" value="Cu-oxidase_2"/>
    <property type="match status" value="1"/>
</dbReference>
<dbReference type="CDD" id="cd13880">
    <property type="entry name" value="CuRO_2_MaLCC_like"/>
    <property type="match status" value="1"/>
</dbReference>
<dbReference type="FunFam" id="2.60.40.420:FF:000021">
    <property type="entry name" value="Extracellular dihydrogeodin oxidase/laccase"/>
    <property type="match status" value="1"/>
</dbReference>
<dbReference type="InterPro" id="IPR001117">
    <property type="entry name" value="Cu-oxidase_2nd"/>
</dbReference>
<feature type="domain" description="Plastocyanin-like" evidence="9">
    <location>
        <begin position="84"/>
        <end position="199"/>
    </location>
</feature>
<accession>A0AA40BGD4</accession>
<dbReference type="InterPro" id="IPR011706">
    <property type="entry name" value="Cu-oxidase_C"/>
</dbReference>
<dbReference type="InterPro" id="IPR045087">
    <property type="entry name" value="Cu-oxidase_fam"/>
</dbReference>
<dbReference type="CDD" id="cd13901">
    <property type="entry name" value="CuRO_3_MaLCC_like"/>
    <property type="match status" value="1"/>
</dbReference>
<keyword evidence="2" id="KW-0479">Metal-binding</keyword>
<evidence type="ECO:0000259" key="8">
    <source>
        <dbReference type="Pfam" id="PF07731"/>
    </source>
</evidence>
<dbReference type="AlphaFoldDB" id="A0AA40BGD4"/>
<dbReference type="InterPro" id="IPR008972">
    <property type="entry name" value="Cupredoxin"/>
</dbReference>
<keyword evidence="6" id="KW-0325">Glycoprotein</keyword>
<dbReference type="Proteomes" id="UP001172101">
    <property type="component" value="Unassembled WGS sequence"/>
</dbReference>